<keyword evidence="1" id="KW-1133">Transmembrane helix</keyword>
<feature type="transmembrane region" description="Helical" evidence="1">
    <location>
        <begin position="65"/>
        <end position="87"/>
    </location>
</feature>
<reference evidence="3" key="1">
    <citation type="journal article" date="2017" name="Front. Plant Sci.">
        <title>Climate Clever Clovers: New Paradigm to Reduce the Environmental Footprint of Ruminants by Breeding Low Methanogenic Forages Utilizing Haplotype Variation.</title>
        <authorList>
            <person name="Kaur P."/>
            <person name="Appels R."/>
            <person name="Bayer P.E."/>
            <person name="Keeble-Gagnere G."/>
            <person name="Wang J."/>
            <person name="Hirakawa H."/>
            <person name="Shirasawa K."/>
            <person name="Vercoe P."/>
            <person name="Stefanova K."/>
            <person name="Durmic Z."/>
            <person name="Nichols P."/>
            <person name="Revell C."/>
            <person name="Isobe S.N."/>
            <person name="Edwards D."/>
            <person name="Erskine W."/>
        </authorList>
    </citation>
    <scope>NUCLEOTIDE SEQUENCE [LARGE SCALE GENOMIC DNA]</scope>
    <source>
        <strain evidence="3">cv. Daliak</strain>
    </source>
</reference>
<gene>
    <name evidence="2" type="ORF">TSUD_373500</name>
</gene>
<keyword evidence="3" id="KW-1185">Reference proteome</keyword>
<protein>
    <submittedName>
        <fullName evidence="2">Uncharacterized protein</fullName>
    </submittedName>
</protein>
<dbReference type="Proteomes" id="UP000242715">
    <property type="component" value="Unassembled WGS sequence"/>
</dbReference>
<evidence type="ECO:0000313" key="3">
    <source>
        <dbReference type="Proteomes" id="UP000242715"/>
    </source>
</evidence>
<sequence length="119" mass="13431">MKRVFLIATLMTLLIYCLVKKISVSMLGFFCLWKVPAFLNPYEFSSVEMVLVDEKGKIHATVRKLLMALIDGILPAGVTRVLLLILARDAGAHPIKFDSLVGQKMLFAIDRSLNQQLYF</sequence>
<keyword evidence="1" id="KW-0812">Transmembrane</keyword>
<dbReference type="AlphaFoldDB" id="A0A2Z6NXI6"/>
<proteinExistence type="predicted"/>
<accession>A0A2Z6NXI6</accession>
<evidence type="ECO:0000256" key="1">
    <source>
        <dbReference type="SAM" id="Phobius"/>
    </source>
</evidence>
<name>A0A2Z6NXI6_TRISU</name>
<dbReference type="OrthoDB" id="1914402at2759"/>
<organism evidence="2 3">
    <name type="scientific">Trifolium subterraneum</name>
    <name type="common">Subterranean clover</name>
    <dbReference type="NCBI Taxonomy" id="3900"/>
    <lineage>
        <taxon>Eukaryota</taxon>
        <taxon>Viridiplantae</taxon>
        <taxon>Streptophyta</taxon>
        <taxon>Embryophyta</taxon>
        <taxon>Tracheophyta</taxon>
        <taxon>Spermatophyta</taxon>
        <taxon>Magnoliopsida</taxon>
        <taxon>eudicotyledons</taxon>
        <taxon>Gunneridae</taxon>
        <taxon>Pentapetalae</taxon>
        <taxon>rosids</taxon>
        <taxon>fabids</taxon>
        <taxon>Fabales</taxon>
        <taxon>Fabaceae</taxon>
        <taxon>Papilionoideae</taxon>
        <taxon>50 kb inversion clade</taxon>
        <taxon>NPAAA clade</taxon>
        <taxon>Hologalegina</taxon>
        <taxon>IRL clade</taxon>
        <taxon>Trifolieae</taxon>
        <taxon>Trifolium</taxon>
    </lineage>
</organism>
<dbReference type="EMBL" id="DF974493">
    <property type="protein sequence ID" value="GAU48941.1"/>
    <property type="molecule type" value="Genomic_DNA"/>
</dbReference>
<keyword evidence="1" id="KW-0472">Membrane</keyword>
<evidence type="ECO:0000313" key="2">
    <source>
        <dbReference type="EMBL" id="GAU48941.1"/>
    </source>
</evidence>